<protein>
    <submittedName>
        <fullName evidence="1">Uncharacterized protein</fullName>
    </submittedName>
</protein>
<evidence type="ECO:0000313" key="1">
    <source>
        <dbReference type="EMBL" id="KAJ8437251.1"/>
    </source>
</evidence>
<name>A0A9Q1QD92_9CARY</name>
<dbReference type="OrthoDB" id="1642709at2759"/>
<keyword evidence="2" id="KW-1185">Reference proteome</keyword>
<gene>
    <name evidence="1" type="ORF">Cgig2_004644</name>
</gene>
<accession>A0A9Q1QD92</accession>
<organism evidence="1 2">
    <name type="scientific">Carnegiea gigantea</name>
    <dbReference type="NCBI Taxonomy" id="171969"/>
    <lineage>
        <taxon>Eukaryota</taxon>
        <taxon>Viridiplantae</taxon>
        <taxon>Streptophyta</taxon>
        <taxon>Embryophyta</taxon>
        <taxon>Tracheophyta</taxon>
        <taxon>Spermatophyta</taxon>
        <taxon>Magnoliopsida</taxon>
        <taxon>eudicotyledons</taxon>
        <taxon>Gunneridae</taxon>
        <taxon>Pentapetalae</taxon>
        <taxon>Caryophyllales</taxon>
        <taxon>Cactineae</taxon>
        <taxon>Cactaceae</taxon>
        <taxon>Cactoideae</taxon>
        <taxon>Echinocereeae</taxon>
        <taxon>Carnegiea</taxon>
    </lineage>
</organism>
<dbReference type="AlphaFoldDB" id="A0A9Q1QD92"/>
<comment type="caution">
    <text evidence="1">The sequence shown here is derived from an EMBL/GenBank/DDBJ whole genome shotgun (WGS) entry which is preliminary data.</text>
</comment>
<dbReference type="Proteomes" id="UP001153076">
    <property type="component" value="Unassembled WGS sequence"/>
</dbReference>
<dbReference type="EMBL" id="JAKOGI010000310">
    <property type="protein sequence ID" value="KAJ8437251.1"/>
    <property type="molecule type" value="Genomic_DNA"/>
</dbReference>
<reference evidence="1" key="1">
    <citation type="submission" date="2022-04" db="EMBL/GenBank/DDBJ databases">
        <title>Carnegiea gigantea Genome sequencing and assembly v2.</title>
        <authorList>
            <person name="Copetti D."/>
            <person name="Sanderson M.J."/>
            <person name="Burquez A."/>
            <person name="Wojciechowski M.F."/>
        </authorList>
    </citation>
    <scope>NUCLEOTIDE SEQUENCE</scope>
    <source>
        <strain evidence="1">SGP5-SGP5p</strain>
        <tissue evidence="1">Aerial part</tissue>
    </source>
</reference>
<evidence type="ECO:0000313" key="2">
    <source>
        <dbReference type="Proteomes" id="UP001153076"/>
    </source>
</evidence>
<sequence length="466" mass="53234">MIDILTSFEHYLSIGVQKQTRCILLKARHLYLSLTSTVFSCYQYKGLFTIKVTTSILFPRSPIRKTKPLTPKHYPLLSMQKLIGGVIFRHIETFLATFPSCGLCTCIFPVRDTSYIRPGNFKIVSIMASGIEYCLHMTIYISIYKGLNEISHFSNPVRGLRTQSVLEGALVGTHVSLTNLTRLLDYDKLLRIDFAHFLSICLTSISCYCEDNLDVLVGLDVNELPDLESTFHYHHMLICYRIGSQVMPFTQEKFNSCISRVIVYNAISKDEGTHGFKPKLKIFHVGKPLEPFALVIEDNPSYIKILRIDVTIRAASIYFVLDRTINEDDKLHIGACETSFKKVIELPLYGAKNIMDVLDEESDDVKFKGKFERCFSLNNDEAESTPKPMLHWCPIHHIRIPLKCSIKPFHITYFVLPSLKGDFNSFYAINFQRGIDVNPLESKATSRIFMRATLVEWLSISKIVIA</sequence>
<proteinExistence type="predicted"/>